<dbReference type="Proteomes" id="UP001243009">
    <property type="component" value="Unassembled WGS sequence"/>
</dbReference>
<comment type="caution">
    <text evidence="1">The sequence shown here is derived from an EMBL/GenBank/DDBJ whole genome shotgun (WGS) entry which is preliminary data.</text>
</comment>
<protein>
    <submittedName>
        <fullName evidence="1">Uncharacterized protein</fullName>
    </submittedName>
</protein>
<name>A0ABT9E7G8_9PROT</name>
<organism evidence="1 2">
    <name type="scientific">Paracraurococcus lichenis</name>
    <dbReference type="NCBI Taxonomy" id="3064888"/>
    <lineage>
        <taxon>Bacteria</taxon>
        <taxon>Pseudomonadati</taxon>
        <taxon>Pseudomonadota</taxon>
        <taxon>Alphaproteobacteria</taxon>
        <taxon>Acetobacterales</taxon>
        <taxon>Roseomonadaceae</taxon>
        <taxon>Paracraurococcus</taxon>
    </lineage>
</organism>
<proteinExistence type="predicted"/>
<sequence>MLRKAAARTVAAPRNAVFRTFTRAEAASGGDSSDTTPGWAT</sequence>
<dbReference type="RefSeq" id="WP_305106999.1">
    <property type="nucleotide sequence ID" value="NZ_JAUTWS010000041.1"/>
</dbReference>
<evidence type="ECO:0000313" key="2">
    <source>
        <dbReference type="Proteomes" id="UP001243009"/>
    </source>
</evidence>
<gene>
    <name evidence="1" type="ORF">Q7A36_27615</name>
</gene>
<evidence type="ECO:0000313" key="1">
    <source>
        <dbReference type="EMBL" id="MDO9712142.1"/>
    </source>
</evidence>
<reference evidence="1 2" key="1">
    <citation type="submission" date="2023-08" db="EMBL/GenBank/DDBJ databases">
        <title>The draft genome sequence of Paracraurococcus sp. LOR1-02.</title>
        <authorList>
            <person name="Kingkaew E."/>
            <person name="Tanasupawat S."/>
        </authorList>
    </citation>
    <scope>NUCLEOTIDE SEQUENCE [LARGE SCALE GENOMIC DNA]</scope>
    <source>
        <strain evidence="1 2">LOR1-02</strain>
    </source>
</reference>
<accession>A0ABT9E7G8</accession>
<keyword evidence="2" id="KW-1185">Reference proteome</keyword>
<dbReference type="EMBL" id="JAUTWS010000041">
    <property type="protein sequence ID" value="MDO9712142.1"/>
    <property type="molecule type" value="Genomic_DNA"/>
</dbReference>